<dbReference type="InterPro" id="IPR010982">
    <property type="entry name" value="Lambda_DNA-bd_dom_sf"/>
</dbReference>
<dbReference type="RefSeq" id="WP_130135818.1">
    <property type="nucleotide sequence ID" value="NZ_RQTE01000360.1"/>
</dbReference>
<gene>
    <name evidence="1" type="ORF">EIG99_12685</name>
</gene>
<evidence type="ECO:0000313" key="2">
    <source>
        <dbReference type="Proteomes" id="UP000293854"/>
    </source>
</evidence>
<dbReference type="InterPro" id="IPR008003">
    <property type="entry name" value="DUF739"/>
</dbReference>
<dbReference type="Proteomes" id="UP000293854">
    <property type="component" value="Unassembled WGS sequence"/>
</dbReference>
<evidence type="ECO:0000313" key="1">
    <source>
        <dbReference type="EMBL" id="RZI00027.1"/>
    </source>
</evidence>
<protein>
    <submittedName>
        <fullName evidence="1">DUF739 family protein</fullName>
    </submittedName>
</protein>
<proteinExistence type="predicted"/>
<sequence length="74" mass="8675">MQFDYSALEGKIKEKFSNQYAFAYAMGLSERTISLKLNNKVGWRDREMERACELLDIDVSEIPKYFFAVLVQNN</sequence>
<dbReference type="AlphaFoldDB" id="A0A4Q7CR00"/>
<accession>A0A4Q7CR00</accession>
<dbReference type="Pfam" id="PF05339">
    <property type="entry name" value="DUF739"/>
    <property type="match status" value="1"/>
</dbReference>
<dbReference type="EMBL" id="RQTE01000360">
    <property type="protein sequence ID" value="RZI00027.1"/>
    <property type="molecule type" value="Genomic_DNA"/>
</dbReference>
<organism evidence="1 2">
    <name type="scientific">Staphylococcus condimenti</name>
    <dbReference type="NCBI Taxonomy" id="70255"/>
    <lineage>
        <taxon>Bacteria</taxon>
        <taxon>Bacillati</taxon>
        <taxon>Bacillota</taxon>
        <taxon>Bacilli</taxon>
        <taxon>Bacillales</taxon>
        <taxon>Staphylococcaceae</taxon>
        <taxon>Staphylococcus</taxon>
    </lineage>
</organism>
<dbReference type="GO" id="GO:0003677">
    <property type="term" value="F:DNA binding"/>
    <property type="evidence" value="ECO:0007669"/>
    <property type="project" value="InterPro"/>
</dbReference>
<comment type="caution">
    <text evidence="1">The sequence shown here is derived from an EMBL/GenBank/DDBJ whole genome shotgun (WGS) entry which is preliminary data.</text>
</comment>
<dbReference type="SUPFAM" id="SSF47413">
    <property type="entry name" value="lambda repressor-like DNA-binding domains"/>
    <property type="match status" value="1"/>
</dbReference>
<name>A0A4Q7CR00_9STAP</name>
<reference evidence="1 2" key="1">
    <citation type="submission" date="2018-11" db="EMBL/GenBank/DDBJ databases">
        <title>Genomic profiling of Staphylococcus species from a Poultry farm system in KwaZulu-Natal, South Africa.</title>
        <authorList>
            <person name="Amoako D.G."/>
            <person name="Somboro A.M."/>
            <person name="Abia A.L.K."/>
            <person name="Bester L.A."/>
            <person name="Essack S.Y."/>
        </authorList>
    </citation>
    <scope>NUCLEOTIDE SEQUENCE [LARGE SCALE GENOMIC DNA]</scope>
    <source>
        <strain evidence="1 2">SA11</strain>
    </source>
</reference>